<dbReference type="SUPFAM" id="SSF46458">
    <property type="entry name" value="Globin-like"/>
    <property type="match status" value="1"/>
</dbReference>
<accession>A0A1I4IJJ8</accession>
<dbReference type="InterPro" id="IPR012292">
    <property type="entry name" value="Globin/Proto"/>
</dbReference>
<dbReference type="OrthoDB" id="25954at2"/>
<protein>
    <submittedName>
        <fullName evidence="1">Hemoglobin</fullName>
    </submittedName>
</protein>
<dbReference type="GO" id="GO:0020037">
    <property type="term" value="F:heme binding"/>
    <property type="evidence" value="ECO:0007669"/>
    <property type="project" value="InterPro"/>
</dbReference>
<proteinExistence type="predicted"/>
<name>A0A1I4IJJ8_9RHOB</name>
<organism evidence="1 2">
    <name type="scientific">Shimia aestuarii</name>
    <dbReference type="NCBI Taxonomy" id="254406"/>
    <lineage>
        <taxon>Bacteria</taxon>
        <taxon>Pseudomonadati</taxon>
        <taxon>Pseudomonadota</taxon>
        <taxon>Alphaproteobacteria</taxon>
        <taxon>Rhodobacterales</taxon>
        <taxon>Roseobacteraceae</taxon>
    </lineage>
</organism>
<dbReference type="EMBL" id="FOTQ01000001">
    <property type="protein sequence ID" value="SFL54464.1"/>
    <property type="molecule type" value="Genomic_DNA"/>
</dbReference>
<dbReference type="GO" id="GO:0019825">
    <property type="term" value="F:oxygen binding"/>
    <property type="evidence" value="ECO:0007669"/>
    <property type="project" value="InterPro"/>
</dbReference>
<dbReference type="CDD" id="cd08916">
    <property type="entry name" value="TrHb3_P"/>
    <property type="match status" value="1"/>
</dbReference>
<dbReference type="Gene3D" id="1.10.490.10">
    <property type="entry name" value="Globins"/>
    <property type="match status" value="1"/>
</dbReference>
<dbReference type="InterPro" id="IPR009050">
    <property type="entry name" value="Globin-like_sf"/>
</dbReference>
<dbReference type="RefSeq" id="WP_093090773.1">
    <property type="nucleotide sequence ID" value="NZ_FOTQ01000001.1"/>
</dbReference>
<dbReference type="Proteomes" id="UP000199144">
    <property type="component" value="Unassembled WGS sequence"/>
</dbReference>
<evidence type="ECO:0000313" key="1">
    <source>
        <dbReference type="EMBL" id="SFL54464.1"/>
    </source>
</evidence>
<dbReference type="AlphaFoldDB" id="A0A1I4IJJ8"/>
<dbReference type="STRING" id="254406.SAMN04488042_101632"/>
<gene>
    <name evidence="1" type="ORF">SAMN04488042_101632</name>
</gene>
<reference evidence="1 2" key="1">
    <citation type="submission" date="2016-10" db="EMBL/GenBank/DDBJ databases">
        <authorList>
            <person name="de Groot N.N."/>
        </authorList>
    </citation>
    <scope>NUCLEOTIDE SEQUENCE [LARGE SCALE GENOMIC DNA]</scope>
    <source>
        <strain evidence="1 2">DSM 15283</strain>
    </source>
</reference>
<keyword evidence="2" id="KW-1185">Reference proteome</keyword>
<evidence type="ECO:0000313" key="2">
    <source>
        <dbReference type="Proteomes" id="UP000199144"/>
    </source>
</evidence>
<sequence>MSPIPPRFDISRDDIARVVAAFYAQIRQHPGLGPVFSVHVRDWLAHEEKITRFWANAILYERSYDGNPAQIHKQAQNVRPGMFEPWLALFDMTLKQELAPEQAASWSALAHTIGRSLRASVVERQKGPGGVPILR</sequence>